<gene>
    <name evidence="4" type="ORF">FPZ52_14710</name>
</gene>
<dbReference type="AlphaFoldDB" id="A0A5B8IZA2"/>
<dbReference type="SUPFAM" id="SSF74650">
    <property type="entry name" value="Galactose mutarotase-like"/>
    <property type="match status" value="1"/>
</dbReference>
<keyword evidence="4" id="KW-0614">Plasmid</keyword>
<dbReference type="InterPro" id="IPR047215">
    <property type="entry name" value="Galactose_mutarotase-like"/>
</dbReference>
<dbReference type="Proteomes" id="UP000318483">
    <property type="component" value="Plasmid unnamed2"/>
</dbReference>
<dbReference type="GO" id="GO:0006006">
    <property type="term" value="P:glucose metabolic process"/>
    <property type="evidence" value="ECO:0007669"/>
    <property type="project" value="TreeGrafter"/>
</dbReference>
<dbReference type="InterPro" id="IPR011013">
    <property type="entry name" value="Gal_mutarotase_sf_dom"/>
</dbReference>
<proteinExistence type="inferred from homology"/>
<reference evidence="4 5" key="1">
    <citation type="submission" date="2019-07" db="EMBL/GenBank/DDBJ databases">
        <title>Litoreibacter alkalisoli sp. nov., isolated from saline-alkaline soil.</title>
        <authorList>
            <person name="Wang S."/>
            <person name="Xu L."/>
            <person name="Xing Y.-T."/>
            <person name="Sun J.-Q."/>
        </authorList>
    </citation>
    <scope>NUCLEOTIDE SEQUENCE [LARGE SCALE GENOMIC DNA]</scope>
    <source>
        <strain evidence="4 5">LN3S51</strain>
        <plasmid evidence="4 5">unnamed2</plasmid>
    </source>
</reference>
<protein>
    <submittedName>
        <fullName evidence="4">Galactose mutarotase</fullName>
    </submittedName>
</protein>
<evidence type="ECO:0000313" key="5">
    <source>
        <dbReference type="Proteomes" id="UP000318483"/>
    </source>
</evidence>
<dbReference type="GO" id="GO:0004034">
    <property type="term" value="F:aldose 1-epimerase activity"/>
    <property type="evidence" value="ECO:0007669"/>
    <property type="project" value="TreeGrafter"/>
</dbReference>
<accession>A0A5B8IZA2</accession>
<name>A0A5B8IZA2_9RHOB</name>
<keyword evidence="5" id="KW-1185">Reference proteome</keyword>
<dbReference type="PANTHER" id="PTHR10091">
    <property type="entry name" value="ALDOSE-1-EPIMERASE"/>
    <property type="match status" value="1"/>
</dbReference>
<keyword evidence="3" id="KW-0119">Carbohydrate metabolism</keyword>
<dbReference type="InterPro" id="IPR014718">
    <property type="entry name" value="GH-type_carb-bd"/>
</dbReference>
<evidence type="ECO:0000256" key="1">
    <source>
        <dbReference type="ARBA" id="ARBA00006206"/>
    </source>
</evidence>
<geneLocation type="plasmid" evidence="4 5">
    <name>unnamed2</name>
</geneLocation>
<dbReference type="GO" id="GO:0033499">
    <property type="term" value="P:galactose catabolic process via UDP-galactose, Leloir pathway"/>
    <property type="evidence" value="ECO:0007669"/>
    <property type="project" value="TreeGrafter"/>
</dbReference>
<organism evidence="4 5">
    <name type="scientific">Qingshengfaniella alkalisoli</name>
    <dbReference type="NCBI Taxonomy" id="2599296"/>
    <lineage>
        <taxon>Bacteria</taxon>
        <taxon>Pseudomonadati</taxon>
        <taxon>Pseudomonadota</taxon>
        <taxon>Alphaproteobacteria</taxon>
        <taxon>Rhodobacterales</taxon>
        <taxon>Paracoccaceae</taxon>
        <taxon>Qingshengfaniella</taxon>
    </lineage>
</organism>
<evidence type="ECO:0000256" key="3">
    <source>
        <dbReference type="ARBA" id="ARBA00023277"/>
    </source>
</evidence>
<dbReference type="InterPro" id="IPR008183">
    <property type="entry name" value="Aldose_1/G6P_1-epimerase"/>
</dbReference>
<dbReference type="PANTHER" id="PTHR10091:SF49">
    <property type="entry name" value="ALDOSE 1-EPIMERASE"/>
    <property type="match status" value="1"/>
</dbReference>
<dbReference type="GO" id="GO:0030246">
    <property type="term" value="F:carbohydrate binding"/>
    <property type="evidence" value="ECO:0007669"/>
    <property type="project" value="InterPro"/>
</dbReference>
<dbReference type="Pfam" id="PF01263">
    <property type="entry name" value="Aldose_epim"/>
    <property type="match status" value="1"/>
</dbReference>
<sequence length="333" mass="36229">MSPGVYEFGSDQDGNRVDRVVLSNGELTVAMLTRGAILQDVRLKDVPYSLTLGANDLAPYLDGMAYFGALVGPVVNRISGAKAELSGQSYSFDPNQDRRITLHSGKASTSAKIWTIAERSETEVEFTLKLSDGDGGFPGNRDVRARFALDGTRLSMTVSATTDKTTWVNFANHSYWNMDGTPSYAGHTLRIAADRYCVADDDAMVTGELRDVEGTGFDLRDGRALSPGDDPHYDTNFCLADGKRAVTPIARLTGTSGISMDMASTEPGLQVYDAKRQAPGKAKNHAGEEYGPYCGLAMEAQCWPDAPNKPDFPSIVLREGERYEQVTTYTFSR</sequence>
<dbReference type="KEGG" id="lit:FPZ52_14710"/>
<dbReference type="EMBL" id="CP042263">
    <property type="protein sequence ID" value="QDY71024.1"/>
    <property type="molecule type" value="Genomic_DNA"/>
</dbReference>
<dbReference type="Gene3D" id="2.70.98.10">
    <property type="match status" value="1"/>
</dbReference>
<dbReference type="CDD" id="cd09019">
    <property type="entry name" value="galactose_mutarotase_like"/>
    <property type="match status" value="1"/>
</dbReference>
<evidence type="ECO:0000256" key="2">
    <source>
        <dbReference type="ARBA" id="ARBA00023235"/>
    </source>
</evidence>
<comment type="similarity">
    <text evidence="1">Belongs to the aldose epimerase family.</text>
</comment>
<evidence type="ECO:0000313" key="4">
    <source>
        <dbReference type="EMBL" id="QDY71024.1"/>
    </source>
</evidence>
<keyword evidence="2" id="KW-0413">Isomerase</keyword>
<dbReference type="OrthoDB" id="9779408at2"/>